<dbReference type="AlphaFoldDB" id="A0A210Q5S8"/>
<keyword evidence="5" id="KW-0965">Cell junction</keyword>
<dbReference type="InterPro" id="IPR004031">
    <property type="entry name" value="PMP22/EMP/MP20/Claudin"/>
</dbReference>
<dbReference type="GO" id="GO:0016020">
    <property type="term" value="C:membrane"/>
    <property type="evidence" value="ECO:0007669"/>
    <property type="project" value="UniProtKB-SubCell"/>
</dbReference>
<dbReference type="Gene3D" id="1.20.140.150">
    <property type="match status" value="1"/>
</dbReference>
<evidence type="ECO:0000256" key="9">
    <source>
        <dbReference type="SAM" id="Phobius"/>
    </source>
</evidence>
<dbReference type="GO" id="GO:0005911">
    <property type="term" value="C:cell-cell junction"/>
    <property type="evidence" value="ECO:0007669"/>
    <property type="project" value="TreeGrafter"/>
</dbReference>
<dbReference type="PANTHER" id="PTHR14399">
    <property type="entry name" value="P53-INDUCED PROTEIN RELATED"/>
    <property type="match status" value="1"/>
</dbReference>
<proteinExistence type="inferred from homology"/>
<dbReference type="Pfam" id="PF00822">
    <property type="entry name" value="PMP22_Claudin"/>
    <property type="match status" value="1"/>
</dbReference>
<comment type="caution">
    <text evidence="10">The sequence shown here is derived from an EMBL/GenBank/DDBJ whole genome shotgun (WGS) entry which is preliminary data.</text>
</comment>
<dbReference type="PANTHER" id="PTHR14399:SF5">
    <property type="entry name" value="CELL JUNCTION PROTEIN VAB-9"/>
    <property type="match status" value="1"/>
</dbReference>
<feature type="transmembrane region" description="Helical" evidence="9">
    <location>
        <begin position="107"/>
        <end position="128"/>
    </location>
</feature>
<dbReference type="GO" id="GO:0098609">
    <property type="term" value="P:cell-cell adhesion"/>
    <property type="evidence" value="ECO:0007669"/>
    <property type="project" value="TreeGrafter"/>
</dbReference>
<evidence type="ECO:0000313" key="10">
    <source>
        <dbReference type="EMBL" id="OWF44071.1"/>
    </source>
</evidence>
<keyword evidence="11" id="KW-1185">Reference proteome</keyword>
<dbReference type="InterPro" id="IPR015664">
    <property type="entry name" value="P53_induced"/>
</dbReference>
<evidence type="ECO:0000256" key="6">
    <source>
        <dbReference type="ARBA" id="ARBA00022989"/>
    </source>
</evidence>
<evidence type="ECO:0000256" key="2">
    <source>
        <dbReference type="ARBA" id="ARBA00004282"/>
    </source>
</evidence>
<keyword evidence="7 9" id="KW-0472">Membrane</keyword>
<protein>
    <submittedName>
        <fullName evidence="10">Uncharacterized protein</fullName>
    </submittedName>
</protein>
<evidence type="ECO:0000256" key="7">
    <source>
        <dbReference type="ARBA" id="ARBA00023136"/>
    </source>
</evidence>
<evidence type="ECO:0000256" key="1">
    <source>
        <dbReference type="ARBA" id="ARBA00004141"/>
    </source>
</evidence>
<feature type="region of interest" description="Disordered" evidence="8">
    <location>
        <begin position="1"/>
        <end position="25"/>
    </location>
</feature>
<evidence type="ECO:0000256" key="3">
    <source>
        <dbReference type="ARBA" id="ARBA00008691"/>
    </source>
</evidence>
<comment type="similarity">
    <text evidence="3">Belongs to the TMEM47 family.</text>
</comment>
<accession>A0A210Q5S8</accession>
<evidence type="ECO:0000256" key="4">
    <source>
        <dbReference type="ARBA" id="ARBA00022692"/>
    </source>
</evidence>
<name>A0A210Q5S8_MIZYE</name>
<feature type="compositionally biased region" description="Acidic residues" evidence="8">
    <location>
        <begin position="1"/>
        <end position="10"/>
    </location>
</feature>
<feature type="transmembrane region" description="Helical" evidence="9">
    <location>
        <begin position="180"/>
        <end position="201"/>
    </location>
</feature>
<feature type="compositionally biased region" description="Basic and acidic residues" evidence="8">
    <location>
        <begin position="11"/>
        <end position="21"/>
    </location>
</feature>
<evidence type="ECO:0000256" key="5">
    <source>
        <dbReference type="ARBA" id="ARBA00022949"/>
    </source>
</evidence>
<feature type="transmembrane region" description="Helical" evidence="9">
    <location>
        <begin position="148"/>
        <end position="168"/>
    </location>
</feature>
<keyword evidence="4 9" id="KW-0812">Transmembrane</keyword>
<sequence length="229" mass="24672">MSELDVSEFADGERGVEENTKQAEGGMAPTVSIEEVGIVRPIKVVGLMSMIVGVLLVALATAGSNWVRGDNKMEGLWAVCYDDANETGVINCSDNESRIGSLDWMDACRALTIVALMGGFASFVVGTIGVTTSDLKLKPCFYTTTTVLMWLSAIPLLTTLCVFVTRFVKENQPQTWSVGWPFVFALIALALYILAAIIFAVDRNADEILVCEVSTANAEEGIEEEATDV</sequence>
<feature type="transmembrane region" description="Helical" evidence="9">
    <location>
        <begin position="44"/>
        <end position="67"/>
    </location>
</feature>
<evidence type="ECO:0000256" key="8">
    <source>
        <dbReference type="SAM" id="MobiDB-lite"/>
    </source>
</evidence>
<comment type="subcellular location">
    <subcellularLocation>
        <location evidence="2">Cell junction</location>
    </subcellularLocation>
    <subcellularLocation>
        <location evidence="1">Membrane</location>
        <topology evidence="1">Multi-pass membrane protein</topology>
    </subcellularLocation>
</comment>
<evidence type="ECO:0000313" key="11">
    <source>
        <dbReference type="Proteomes" id="UP000242188"/>
    </source>
</evidence>
<organism evidence="10 11">
    <name type="scientific">Mizuhopecten yessoensis</name>
    <name type="common">Japanese scallop</name>
    <name type="synonym">Patinopecten yessoensis</name>
    <dbReference type="NCBI Taxonomy" id="6573"/>
    <lineage>
        <taxon>Eukaryota</taxon>
        <taxon>Metazoa</taxon>
        <taxon>Spiralia</taxon>
        <taxon>Lophotrochozoa</taxon>
        <taxon>Mollusca</taxon>
        <taxon>Bivalvia</taxon>
        <taxon>Autobranchia</taxon>
        <taxon>Pteriomorphia</taxon>
        <taxon>Pectinida</taxon>
        <taxon>Pectinoidea</taxon>
        <taxon>Pectinidae</taxon>
        <taxon>Mizuhopecten</taxon>
    </lineage>
</organism>
<dbReference type="OrthoDB" id="8655982at2759"/>
<reference evidence="10 11" key="1">
    <citation type="journal article" date="2017" name="Nat. Ecol. Evol.">
        <title>Scallop genome provides insights into evolution of bilaterian karyotype and development.</title>
        <authorList>
            <person name="Wang S."/>
            <person name="Zhang J."/>
            <person name="Jiao W."/>
            <person name="Li J."/>
            <person name="Xun X."/>
            <person name="Sun Y."/>
            <person name="Guo X."/>
            <person name="Huan P."/>
            <person name="Dong B."/>
            <person name="Zhang L."/>
            <person name="Hu X."/>
            <person name="Sun X."/>
            <person name="Wang J."/>
            <person name="Zhao C."/>
            <person name="Wang Y."/>
            <person name="Wang D."/>
            <person name="Huang X."/>
            <person name="Wang R."/>
            <person name="Lv J."/>
            <person name="Li Y."/>
            <person name="Zhang Z."/>
            <person name="Liu B."/>
            <person name="Lu W."/>
            <person name="Hui Y."/>
            <person name="Liang J."/>
            <person name="Zhou Z."/>
            <person name="Hou R."/>
            <person name="Li X."/>
            <person name="Liu Y."/>
            <person name="Li H."/>
            <person name="Ning X."/>
            <person name="Lin Y."/>
            <person name="Zhao L."/>
            <person name="Xing Q."/>
            <person name="Dou J."/>
            <person name="Li Y."/>
            <person name="Mao J."/>
            <person name="Guo H."/>
            <person name="Dou H."/>
            <person name="Li T."/>
            <person name="Mu C."/>
            <person name="Jiang W."/>
            <person name="Fu Q."/>
            <person name="Fu X."/>
            <person name="Miao Y."/>
            <person name="Liu J."/>
            <person name="Yu Q."/>
            <person name="Li R."/>
            <person name="Liao H."/>
            <person name="Li X."/>
            <person name="Kong Y."/>
            <person name="Jiang Z."/>
            <person name="Chourrout D."/>
            <person name="Li R."/>
            <person name="Bao Z."/>
        </authorList>
    </citation>
    <scope>NUCLEOTIDE SEQUENCE [LARGE SCALE GENOMIC DNA]</scope>
    <source>
        <strain evidence="10 11">PY_sf001</strain>
    </source>
</reference>
<dbReference type="Proteomes" id="UP000242188">
    <property type="component" value="Unassembled WGS sequence"/>
</dbReference>
<keyword evidence="6 9" id="KW-1133">Transmembrane helix</keyword>
<gene>
    <name evidence="10" type="ORF">KP79_PYT21117</name>
</gene>
<dbReference type="EMBL" id="NEDP02004925">
    <property type="protein sequence ID" value="OWF44071.1"/>
    <property type="molecule type" value="Genomic_DNA"/>
</dbReference>